<gene>
    <name evidence="8" type="ORF">AUR66_02325</name>
</gene>
<accession>A0A0W1S0J7</accession>
<evidence type="ECO:0000256" key="4">
    <source>
        <dbReference type="ARBA" id="ARBA00022833"/>
    </source>
</evidence>
<dbReference type="OrthoDB" id="24878at2157"/>
<evidence type="ECO:0000313" key="8">
    <source>
        <dbReference type="EMBL" id="KTG19475.1"/>
    </source>
</evidence>
<dbReference type="GO" id="GO:0004089">
    <property type="term" value="F:carbonate dehydratase activity"/>
    <property type="evidence" value="ECO:0007669"/>
    <property type="project" value="UniProtKB-EC"/>
</dbReference>
<comment type="similarity">
    <text evidence="1">Belongs to the beta-class carbonic anhydrase family.</text>
</comment>
<dbReference type="GO" id="GO:0008270">
    <property type="term" value="F:zinc ion binding"/>
    <property type="evidence" value="ECO:0007669"/>
    <property type="project" value="InterPro"/>
</dbReference>
<organism evidence="8 9">
    <name type="scientific">Haloferax profundi</name>
    <dbReference type="NCBI Taxonomy" id="1544718"/>
    <lineage>
        <taxon>Archaea</taxon>
        <taxon>Methanobacteriati</taxon>
        <taxon>Methanobacteriota</taxon>
        <taxon>Stenosarchaea group</taxon>
        <taxon>Halobacteria</taxon>
        <taxon>Halobacteriales</taxon>
        <taxon>Haloferacaceae</taxon>
        <taxon>Haloferax</taxon>
    </lineage>
</organism>
<dbReference type="Proteomes" id="UP000053157">
    <property type="component" value="Unassembled WGS sequence"/>
</dbReference>
<dbReference type="SUPFAM" id="SSF53056">
    <property type="entry name" value="beta-carbonic anhydrase, cab"/>
    <property type="match status" value="1"/>
</dbReference>
<feature type="binding site" evidence="7">
    <location>
        <position position="101"/>
    </location>
    <ligand>
        <name>Zn(2+)</name>
        <dbReference type="ChEBI" id="CHEBI:29105"/>
    </ligand>
</feature>
<name>A0A0W1S0J7_9EURY</name>
<dbReference type="PANTHER" id="PTHR11002:SF76">
    <property type="entry name" value="CARBONIC ANHYDRASE"/>
    <property type="match status" value="1"/>
</dbReference>
<dbReference type="InterPro" id="IPR001765">
    <property type="entry name" value="Carbonic_anhydrase"/>
</dbReference>
<keyword evidence="9" id="KW-1185">Reference proteome</keyword>
<comment type="caution">
    <text evidence="8">The sequence shown here is derived from an EMBL/GenBank/DDBJ whole genome shotgun (WGS) entry which is preliminary data.</text>
</comment>
<sequence>MAYSVLESLMAGNEYYVEHLGADHFEGVRDVQKPQVVSIGCSDSRVPVETLWNAEKPGKLFKSVNVGNQAWTTVGGRLVVNDAVGYAVSELGVSDIVVLGHTGCGGVMAAYKSVVEDGANDLPAAVEDAVSRLVPLVEEARELGIFDEDTPAGDAVNRLVEYAVVRQVEFLTESDEVPEATDCWGFVYDFQHAYGDDDGAAYLVAANGDSDPDLVAEWVPDEFAGRVKSIR</sequence>
<dbReference type="PANTHER" id="PTHR11002">
    <property type="entry name" value="CARBONIC ANHYDRASE"/>
    <property type="match status" value="1"/>
</dbReference>
<keyword evidence="5" id="KW-0456">Lyase</keyword>
<dbReference type="InterPro" id="IPR036874">
    <property type="entry name" value="Carbonic_anhydrase_sf"/>
</dbReference>
<proteinExistence type="inferred from homology"/>
<dbReference type="Gene3D" id="3.40.1050.10">
    <property type="entry name" value="Carbonic anhydrase"/>
    <property type="match status" value="1"/>
</dbReference>
<protein>
    <recommendedName>
        <fullName evidence="2">carbonic anhydrase</fullName>
        <ecNumber evidence="2">4.2.1.1</ecNumber>
    </recommendedName>
</protein>
<evidence type="ECO:0000256" key="6">
    <source>
        <dbReference type="ARBA" id="ARBA00048348"/>
    </source>
</evidence>
<feature type="binding site" evidence="7">
    <location>
        <position position="104"/>
    </location>
    <ligand>
        <name>Zn(2+)</name>
        <dbReference type="ChEBI" id="CHEBI:29105"/>
    </ligand>
</feature>
<evidence type="ECO:0000256" key="7">
    <source>
        <dbReference type="PIRSR" id="PIRSR601765-2"/>
    </source>
</evidence>
<reference evidence="8 9" key="1">
    <citation type="submission" date="2015-12" db="EMBL/GenBank/DDBJ databases">
        <title>Haloferax profundi sp. nov. isolated from the Discovery deep brine-seawater interface in the Red Sea.</title>
        <authorList>
            <person name="Zhang G."/>
            <person name="Stingl U."/>
            <person name="Rashid M."/>
        </authorList>
    </citation>
    <scope>NUCLEOTIDE SEQUENCE [LARGE SCALE GENOMIC DNA]</scope>
    <source>
        <strain evidence="8 9">SB29</strain>
    </source>
</reference>
<evidence type="ECO:0000256" key="3">
    <source>
        <dbReference type="ARBA" id="ARBA00022723"/>
    </source>
</evidence>
<evidence type="ECO:0000256" key="5">
    <source>
        <dbReference type="ARBA" id="ARBA00023239"/>
    </source>
</evidence>
<dbReference type="EMBL" id="LOPV01000440">
    <property type="protein sequence ID" value="KTG19475.1"/>
    <property type="molecule type" value="Genomic_DNA"/>
</dbReference>
<dbReference type="Pfam" id="PF00484">
    <property type="entry name" value="Pro_CA"/>
    <property type="match status" value="1"/>
</dbReference>
<dbReference type="SMART" id="SM00947">
    <property type="entry name" value="Pro_CA"/>
    <property type="match status" value="1"/>
</dbReference>
<keyword evidence="3 7" id="KW-0479">Metal-binding</keyword>
<evidence type="ECO:0000256" key="2">
    <source>
        <dbReference type="ARBA" id="ARBA00012925"/>
    </source>
</evidence>
<comment type="catalytic activity">
    <reaction evidence="6">
        <text>hydrogencarbonate + H(+) = CO2 + H2O</text>
        <dbReference type="Rhea" id="RHEA:10748"/>
        <dbReference type="ChEBI" id="CHEBI:15377"/>
        <dbReference type="ChEBI" id="CHEBI:15378"/>
        <dbReference type="ChEBI" id="CHEBI:16526"/>
        <dbReference type="ChEBI" id="CHEBI:17544"/>
        <dbReference type="EC" id="4.2.1.1"/>
    </reaction>
</comment>
<evidence type="ECO:0000256" key="1">
    <source>
        <dbReference type="ARBA" id="ARBA00006217"/>
    </source>
</evidence>
<keyword evidence="4 7" id="KW-0862">Zinc</keyword>
<dbReference type="AlphaFoldDB" id="A0A0W1S0J7"/>
<feature type="binding site" evidence="7">
    <location>
        <position position="41"/>
    </location>
    <ligand>
        <name>Zn(2+)</name>
        <dbReference type="ChEBI" id="CHEBI:29105"/>
    </ligand>
</feature>
<evidence type="ECO:0000313" key="9">
    <source>
        <dbReference type="Proteomes" id="UP000053157"/>
    </source>
</evidence>
<dbReference type="EC" id="4.2.1.1" evidence="2"/>
<comment type="cofactor">
    <cofactor evidence="7">
        <name>Zn(2+)</name>
        <dbReference type="ChEBI" id="CHEBI:29105"/>
    </cofactor>
    <text evidence="7">Binds 1 zinc ion per subunit.</text>
</comment>
<dbReference type="RefSeq" id="WP_058573082.1">
    <property type="nucleotide sequence ID" value="NZ_LOPV01000440.1"/>
</dbReference>